<protein>
    <submittedName>
        <fullName evidence="1">Uncharacterized protein</fullName>
    </submittedName>
</protein>
<feature type="non-terminal residue" evidence="1">
    <location>
        <position position="112"/>
    </location>
</feature>
<dbReference type="AlphaFoldDB" id="A0A8J2JPP8"/>
<evidence type="ECO:0000313" key="2">
    <source>
        <dbReference type="Proteomes" id="UP000708208"/>
    </source>
</evidence>
<comment type="caution">
    <text evidence="1">The sequence shown here is derived from an EMBL/GenBank/DDBJ whole genome shotgun (WGS) entry which is preliminary data.</text>
</comment>
<organism evidence="1 2">
    <name type="scientific">Allacma fusca</name>
    <dbReference type="NCBI Taxonomy" id="39272"/>
    <lineage>
        <taxon>Eukaryota</taxon>
        <taxon>Metazoa</taxon>
        <taxon>Ecdysozoa</taxon>
        <taxon>Arthropoda</taxon>
        <taxon>Hexapoda</taxon>
        <taxon>Collembola</taxon>
        <taxon>Symphypleona</taxon>
        <taxon>Sminthuridae</taxon>
        <taxon>Allacma</taxon>
    </lineage>
</organism>
<keyword evidence="2" id="KW-1185">Reference proteome</keyword>
<reference evidence="1" key="1">
    <citation type="submission" date="2021-06" db="EMBL/GenBank/DDBJ databases">
        <authorList>
            <person name="Hodson N. C."/>
            <person name="Mongue J. A."/>
            <person name="Jaron S. K."/>
        </authorList>
    </citation>
    <scope>NUCLEOTIDE SEQUENCE</scope>
</reference>
<evidence type="ECO:0000313" key="1">
    <source>
        <dbReference type="EMBL" id="CAG7724657.1"/>
    </source>
</evidence>
<gene>
    <name evidence="1" type="ORF">AFUS01_LOCUS13661</name>
</gene>
<accession>A0A8J2JPP8</accession>
<dbReference type="Proteomes" id="UP000708208">
    <property type="component" value="Unassembled WGS sequence"/>
</dbReference>
<dbReference type="EMBL" id="CAJVCH010112239">
    <property type="protein sequence ID" value="CAG7724657.1"/>
    <property type="molecule type" value="Genomic_DNA"/>
</dbReference>
<proteinExistence type="predicted"/>
<dbReference type="PANTHER" id="PTHR46601">
    <property type="entry name" value="ULP_PROTEASE DOMAIN-CONTAINING PROTEIN"/>
    <property type="match status" value="1"/>
</dbReference>
<dbReference type="PANTHER" id="PTHR46601:SF1">
    <property type="entry name" value="ADF-H DOMAIN-CONTAINING PROTEIN"/>
    <property type="match status" value="1"/>
</dbReference>
<sequence length="112" mass="12845">MGEELSTTAVIENLLCDDPSTECHLGFCSSCPKLNVIDDVLGAWVEDQMEFYQWESTDRTTVNKDFRARVKQFVPKMITHDFIARKQAEFIARLKEDVLEDDTTAIIHVDFA</sequence>
<dbReference type="OrthoDB" id="6625945at2759"/>
<name>A0A8J2JPP8_9HEXA</name>